<keyword evidence="5 8" id="KW-1133">Transmembrane helix</keyword>
<evidence type="ECO:0000313" key="9">
    <source>
        <dbReference type="EMBL" id="KAJ2894732.1"/>
    </source>
</evidence>
<dbReference type="PANTHER" id="PTHR13505">
    <property type="entry name" value="TRANSMEMBRANE PROTEIN 208"/>
    <property type="match status" value="1"/>
</dbReference>
<reference evidence="9" key="1">
    <citation type="submission" date="2022-07" db="EMBL/GenBank/DDBJ databases">
        <title>Draft genome sequence of Zalerion maritima ATCC 34329, a (micro)plastics degrading marine fungus.</title>
        <authorList>
            <person name="Paco A."/>
            <person name="Goncalves M.F.M."/>
            <person name="Rocha-Santos T.A.P."/>
            <person name="Alves A."/>
        </authorList>
    </citation>
    <scope>NUCLEOTIDE SEQUENCE</scope>
    <source>
        <strain evidence="9">ATCC 34329</strain>
    </source>
</reference>
<evidence type="ECO:0000256" key="8">
    <source>
        <dbReference type="SAM" id="Phobius"/>
    </source>
</evidence>
<dbReference type="Pfam" id="PF05620">
    <property type="entry name" value="TMEM208_SND2"/>
    <property type="match status" value="1"/>
</dbReference>
<accession>A0AAD5WN06</accession>
<dbReference type="InterPro" id="IPR008506">
    <property type="entry name" value="SND2/TMEM208"/>
</dbReference>
<evidence type="ECO:0000313" key="10">
    <source>
        <dbReference type="Proteomes" id="UP001201980"/>
    </source>
</evidence>
<comment type="caution">
    <text evidence="9">The sequence shown here is derived from an EMBL/GenBank/DDBJ whole genome shotgun (WGS) entry which is preliminary data.</text>
</comment>
<evidence type="ECO:0000256" key="2">
    <source>
        <dbReference type="ARBA" id="ARBA00009950"/>
    </source>
</evidence>
<feature type="transmembrane region" description="Helical" evidence="8">
    <location>
        <begin position="90"/>
        <end position="108"/>
    </location>
</feature>
<evidence type="ECO:0008006" key="11">
    <source>
        <dbReference type="Google" id="ProtNLM"/>
    </source>
</evidence>
<dbReference type="Proteomes" id="UP001201980">
    <property type="component" value="Unassembled WGS sequence"/>
</dbReference>
<gene>
    <name evidence="9" type="ORF">MKZ38_007282</name>
</gene>
<sequence length="170" mass="18947">MAQKATKARAKSNVESLKNLHLCSLCINVLFLLWHFFFKSRSLLTYFLLSIPAFLCEYALERAGRPKYHPQTGALVSAGDDLKNAGLTEYMFDCVWITWAALTLVMLFGNWMWLLWSVVPAFALYKGSALLSMARGMMGMGGSGGMPQGMEGMPQDQPAQGGNRKQRRKA</sequence>
<evidence type="ECO:0000256" key="6">
    <source>
        <dbReference type="ARBA" id="ARBA00023136"/>
    </source>
</evidence>
<keyword evidence="6 8" id="KW-0472">Membrane</keyword>
<protein>
    <recommendedName>
        <fullName evidence="11">DUF788 domain-containing protein</fullName>
    </recommendedName>
</protein>
<evidence type="ECO:0000256" key="1">
    <source>
        <dbReference type="ARBA" id="ARBA00004477"/>
    </source>
</evidence>
<evidence type="ECO:0000256" key="3">
    <source>
        <dbReference type="ARBA" id="ARBA00022692"/>
    </source>
</evidence>
<evidence type="ECO:0000256" key="4">
    <source>
        <dbReference type="ARBA" id="ARBA00022824"/>
    </source>
</evidence>
<dbReference type="EMBL" id="JAKWBI020000461">
    <property type="protein sequence ID" value="KAJ2894732.1"/>
    <property type="molecule type" value="Genomic_DNA"/>
</dbReference>
<name>A0AAD5WN06_9PEZI</name>
<dbReference type="GO" id="GO:0005773">
    <property type="term" value="C:vacuole"/>
    <property type="evidence" value="ECO:0007669"/>
    <property type="project" value="GOC"/>
</dbReference>
<comment type="subcellular location">
    <subcellularLocation>
        <location evidence="1">Endoplasmic reticulum membrane</location>
        <topology evidence="1">Multi-pass membrane protein</topology>
    </subcellularLocation>
</comment>
<evidence type="ECO:0000256" key="5">
    <source>
        <dbReference type="ARBA" id="ARBA00022989"/>
    </source>
</evidence>
<feature type="transmembrane region" description="Helical" evidence="8">
    <location>
        <begin position="20"/>
        <end position="37"/>
    </location>
</feature>
<feature type="region of interest" description="Disordered" evidence="7">
    <location>
        <begin position="145"/>
        <end position="170"/>
    </location>
</feature>
<dbReference type="PANTHER" id="PTHR13505:SF7">
    <property type="entry name" value="TRANSMEMBRANE PROTEIN 208"/>
    <property type="match status" value="1"/>
</dbReference>
<keyword evidence="3 8" id="KW-0812">Transmembrane</keyword>
<proteinExistence type="inferred from homology"/>
<organism evidence="9 10">
    <name type="scientific">Zalerion maritima</name>
    <dbReference type="NCBI Taxonomy" id="339359"/>
    <lineage>
        <taxon>Eukaryota</taxon>
        <taxon>Fungi</taxon>
        <taxon>Dikarya</taxon>
        <taxon>Ascomycota</taxon>
        <taxon>Pezizomycotina</taxon>
        <taxon>Sordariomycetes</taxon>
        <taxon>Lulworthiomycetidae</taxon>
        <taxon>Lulworthiales</taxon>
        <taxon>Lulworthiaceae</taxon>
        <taxon>Zalerion</taxon>
    </lineage>
</organism>
<evidence type="ECO:0000256" key="7">
    <source>
        <dbReference type="SAM" id="MobiDB-lite"/>
    </source>
</evidence>
<comment type="similarity">
    <text evidence="2">Belongs to the TMEM208 family.</text>
</comment>
<dbReference type="GO" id="GO:0005789">
    <property type="term" value="C:endoplasmic reticulum membrane"/>
    <property type="evidence" value="ECO:0007669"/>
    <property type="project" value="UniProtKB-SubCell"/>
</dbReference>
<keyword evidence="10" id="KW-1185">Reference proteome</keyword>
<dbReference type="GO" id="GO:0006624">
    <property type="term" value="P:vacuolar protein processing"/>
    <property type="evidence" value="ECO:0007669"/>
    <property type="project" value="TreeGrafter"/>
</dbReference>
<keyword evidence="4" id="KW-0256">Endoplasmic reticulum</keyword>
<dbReference type="AlphaFoldDB" id="A0AAD5WN06"/>